<name>A0A0G0NX75_9BACT</name>
<accession>A0A0G0NX75</accession>
<reference evidence="2 3" key="1">
    <citation type="journal article" date="2015" name="Nature">
        <title>rRNA introns, odd ribosomes, and small enigmatic genomes across a large radiation of phyla.</title>
        <authorList>
            <person name="Brown C.T."/>
            <person name="Hug L.A."/>
            <person name="Thomas B.C."/>
            <person name="Sharon I."/>
            <person name="Castelle C.J."/>
            <person name="Singh A."/>
            <person name="Wilkins M.J."/>
            <person name="Williams K.H."/>
            <person name="Banfield J.F."/>
        </authorList>
    </citation>
    <scope>NUCLEOTIDE SEQUENCE [LARGE SCALE GENOMIC DNA]</scope>
</reference>
<keyword evidence="1" id="KW-0472">Membrane</keyword>
<organism evidence="2 3">
    <name type="scientific">Berkelbacteria bacterium GW2011_GWA2_38_9</name>
    <dbReference type="NCBI Taxonomy" id="1618334"/>
    <lineage>
        <taxon>Bacteria</taxon>
        <taxon>Candidatus Berkelbacteria</taxon>
    </lineage>
</organism>
<dbReference type="Proteomes" id="UP000033934">
    <property type="component" value="Unassembled WGS sequence"/>
</dbReference>
<protein>
    <submittedName>
        <fullName evidence="2">Uncharacterized protein</fullName>
    </submittedName>
</protein>
<sequence>MNKVLAYVSGKIETTGEGCFVGDKKIDCPRQGLPITSDQTVKTRSGSSWQTDILPANFMKDQRNDSVFYSIFGLVLVIFIVLFISRLKIFGKTLIEYIKPIWYYIVLSLAVVAFQYLYLVEHYSPPLARISQAVWVLAVALSVYILIKKHDFKFKQILIVGILYSFIIHGTKVLIRYFFYDSSIFYVLDRFIYGSLLVMVIAIIIGSVFSILKNRGIKI</sequence>
<dbReference type="AlphaFoldDB" id="A0A0G0NX75"/>
<feature type="transmembrane region" description="Helical" evidence="1">
    <location>
        <begin position="159"/>
        <end position="179"/>
    </location>
</feature>
<evidence type="ECO:0000313" key="3">
    <source>
        <dbReference type="Proteomes" id="UP000033934"/>
    </source>
</evidence>
<keyword evidence="1" id="KW-1133">Transmembrane helix</keyword>
<feature type="transmembrane region" description="Helical" evidence="1">
    <location>
        <begin position="67"/>
        <end position="89"/>
    </location>
</feature>
<comment type="caution">
    <text evidence="2">The sequence shown here is derived from an EMBL/GenBank/DDBJ whole genome shotgun (WGS) entry which is preliminary data.</text>
</comment>
<gene>
    <name evidence="2" type="ORF">UT11_C0005G0005</name>
</gene>
<feature type="transmembrane region" description="Helical" evidence="1">
    <location>
        <begin position="191"/>
        <end position="212"/>
    </location>
</feature>
<evidence type="ECO:0000313" key="2">
    <source>
        <dbReference type="EMBL" id="KKQ90464.1"/>
    </source>
</evidence>
<feature type="transmembrane region" description="Helical" evidence="1">
    <location>
        <begin position="130"/>
        <end position="147"/>
    </location>
</feature>
<feature type="transmembrane region" description="Helical" evidence="1">
    <location>
        <begin position="101"/>
        <end position="118"/>
    </location>
</feature>
<keyword evidence="1" id="KW-0812">Transmembrane</keyword>
<proteinExistence type="predicted"/>
<dbReference type="EMBL" id="LBVO01000005">
    <property type="protein sequence ID" value="KKQ90464.1"/>
    <property type="molecule type" value="Genomic_DNA"/>
</dbReference>
<evidence type="ECO:0000256" key="1">
    <source>
        <dbReference type="SAM" id="Phobius"/>
    </source>
</evidence>